<evidence type="ECO:0000256" key="2">
    <source>
        <dbReference type="ARBA" id="ARBA00022857"/>
    </source>
</evidence>
<keyword evidence="3" id="KW-0560">Oxidoreductase</keyword>
<dbReference type="RefSeq" id="WP_190966454.1">
    <property type="nucleotide sequence ID" value="NZ_JACJTB010000003.1"/>
</dbReference>
<accession>A0ABR8FPX5</accession>
<dbReference type="PANTHER" id="PTHR43490:SF99">
    <property type="entry name" value="SHORT-CHAIN DEHYDROGENASE_REDUCTASE"/>
    <property type="match status" value="1"/>
</dbReference>
<dbReference type="PRINTS" id="PR00081">
    <property type="entry name" value="GDHRDH"/>
</dbReference>
<name>A0ABR8FPX5_9NOSO</name>
<evidence type="ECO:0000256" key="1">
    <source>
        <dbReference type="ARBA" id="ARBA00006484"/>
    </source>
</evidence>
<comment type="similarity">
    <text evidence="1 4">Belongs to the short-chain dehydrogenases/reductases (SDR) family.</text>
</comment>
<gene>
    <name evidence="5" type="ORF">H6G74_04070</name>
</gene>
<dbReference type="Proteomes" id="UP000603457">
    <property type="component" value="Unassembled WGS sequence"/>
</dbReference>
<evidence type="ECO:0000313" key="6">
    <source>
        <dbReference type="Proteomes" id="UP000603457"/>
    </source>
</evidence>
<evidence type="ECO:0000313" key="5">
    <source>
        <dbReference type="EMBL" id="MBD2593505.1"/>
    </source>
</evidence>
<dbReference type="Gene3D" id="3.40.50.720">
    <property type="entry name" value="NAD(P)-binding Rossmann-like Domain"/>
    <property type="match status" value="1"/>
</dbReference>
<dbReference type="CDD" id="cd05324">
    <property type="entry name" value="carb_red_PTCR-like_SDR_c"/>
    <property type="match status" value="1"/>
</dbReference>
<comment type="caution">
    <text evidence="5">The sequence shown here is derived from an EMBL/GenBank/DDBJ whole genome shotgun (WGS) entry which is preliminary data.</text>
</comment>
<keyword evidence="6" id="KW-1185">Reference proteome</keyword>
<dbReference type="EMBL" id="JACJTB010000003">
    <property type="protein sequence ID" value="MBD2593505.1"/>
    <property type="molecule type" value="Genomic_DNA"/>
</dbReference>
<dbReference type="InterPro" id="IPR045313">
    <property type="entry name" value="CBR1-like"/>
</dbReference>
<evidence type="ECO:0000256" key="3">
    <source>
        <dbReference type="ARBA" id="ARBA00023002"/>
    </source>
</evidence>
<reference evidence="5 6" key="1">
    <citation type="journal article" date="2020" name="ISME J.">
        <title>Comparative genomics reveals insights into cyanobacterial evolution and habitat adaptation.</title>
        <authorList>
            <person name="Chen M.Y."/>
            <person name="Teng W.K."/>
            <person name="Zhao L."/>
            <person name="Hu C.X."/>
            <person name="Zhou Y.K."/>
            <person name="Han B.P."/>
            <person name="Song L.R."/>
            <person name="Shu W.S."/>
        </authorList>
    </citation>
    <scope>NUCLEOTIDE SEQUENCE [LARGE SCALE GENOMIC DNA]</scope>
    <source>
        <strain evidence="5 6">FACHB-130</strain>
    </source>
</reference>
<keyword evidence="2" id="KW-0521">NADP</keyword>
<sequence>MSTNQKIAVVTGGNRGLGFEASRQLAKQGYKVILTSRDEAKGQAAAQKLQAEGLDVIAYPLDVSSDESSQSLAEFIRQQFGKVDALVNNAGIYIDTQAGSNGILNTKIDTLQTTIDTNVFGVVRVTQALIPLMKKHNYGRIVNVSSGMGQLTDMEGGSPGYRISKTALNAVTRIFASELTGTNILVNSVCPGWVKTDMGGANAPRTPEQGVDTIVWLATLPDDGTTGGFFRDRQPIAW</sequence>
<dbReference type="PRINTS" id="PR00080">
    <property type="entry name" value="SDRFAMILY"/>
</dbReference>
<dbReference type="Pfam" id="PF00106">
    <property type="entry name" value="adh_short"/>
    <property type="match status" value="1"/>
</dbReference>
<proteinExistence type="inferred from homology"/>
<evidence type="ECO:0000256" key="4">
    <source>
        <dbReference type="RuleBase" id="RU000363"/>
    </source>
</evidence>
<dbReference type="InterPro" id="IPR002347">
    <property type="entry name" value="SDR_fam"/>
</dbReference>
<dbReference type="InterPro" id="IPR036291">
    <property type="entry name" value="NAD(P)-bd_dom_sf"/>
</dbReference>
<dbReference type="SUPFAM" id="SSF51735">
    <property type="entry name" value="NAD(P)-binding Rossmann-fold domains"/>
    <property type="match status" value="1"/>
</dbReference>
<protein>
    <submittedName>
        <fullName evidence="5">SDR family oxidoreductase</fullName>
    </submittedName>
</protein>
<organism evidence="5 6">
    <name type="scientific">Nostoc spongiaeforme FACHB-130</name>
    <dbReference type="NCBI Taxonomy" id="1357510"/>
    <lineage>
        <taxon>Bacteria</taxon>
        <taxon>Bacillati</taxon>
        <taxon>Cyanobacteriota</taxon>
        <taxon>Cyanophyceae</taxon>
        <taxon>Nostocales</taxon>
        <taxon>Nostocaceae</taxon>
        <taxon>Nostoc</taxon>
    </lineage>
</organism>
<dbReference type="PANTHER" id="PTHR43490">
    <property type="entry name" value="(+)-NEOMENTHOL DEHYDROGENASE"/>
    <property type="match status" value="1"/>
</dbReference>